<name>A0A497ZF75_9RHOB</name>
<evidence type="ECO:0000256" key="1">
    <source>
        <dbReference type="SAM" id="MobiDB-lite"/>
    </source>
</evidence>
<accession>A0A497ZF75</accession>
<dbReference type="STRING" id="981384.GCA_000192475_01323"/>
<keyword evidence="2" id="KW-0812">Transmembrane</keyword>
<protein>
    <recommendedName>
        <fullName evidence="5">Glycosyl transferase family 2</fullName>
    </recommendedName>
</protein>
<evidence type="ECO:0008006" key="5">
    <source>
        <dbReference type="Google" id="ProtNLM"/>
    </source>
</evidence>
<dbReference type="OrthoDB" id="7408328at2"/>
<evidence type="ECO:0000313" key="3">
    <source>
        <dbReference type="EMBL" id="RLK07369.1"/>
    </source>
</evidence>
<dbReference type="AlphaFoldDB" id="A0A497ZF75"/>
<dbReference type="Proteomes" id="UP000271700">
    <property type="component" value="Unassembled WGS sequence"/>
</dbReference>
<reference evidence="3 4" key="1">
    <citation type="submission" date="2018-10" db="EMBL/GenBank/DDBJ databases">
        <title>Genomic Encyclopedia of Archaeal and Bacterial Type Strains, Phase II (KMG-II): from individual species to whole genera.</title>
        <authorList>
            <person name="Goeker M."/>
        </authorList>
    </citation>
    <scope>NUCLEOTIDE SEQUENCE [LARGE SCALE GENOMIC DNA]</scope>
    <source>
        <strain evidence="3 4">DSM 29317</strain>
    </source>
</reference>
<evidence type="ECO:0000313" key="4">
    <source>
        <dbReference type="Proteomes" id="UP000271700"/>
    </source>
</evidence>
<comment type="caution">
    <text evidence="3">The sequence shown here is derived from an EMBL/GenBank/DDBJ whole genome shotgun (WGS) entry which is preliminary data.</text>
</comment>
<dbReference type="RefSeq" id="WP_010442185.1">
    <property type="nucleotide sequence ID" value="NZ_AEYW01000014.1"/>
</dbReference>
<feature type="transmembrane region" description="Helical" evidence="2">
    <location>
        <begin position="264"/>
        <end position="286"/>
    </location>
</feature>
<evidence type="ECO:0000256" key="2">
    <source>
        <dbReference type="SAM" id="Phobius"/>
    </source>
</evidence>
<feature type="compositionally biased region" description="Basic residues" evidence="1">
    <location>
        <begin position="341"/>
        <end position="350"/>
    </location>
</feature>
<sequence length="350" mass="38119">MSGPKLRDDILISVCFTDAYVPDTAVPHIAATAEILKNNYRYWEILVVNETGYDTAMEEALITVPNVRYLSVVRGLDNSQRRVIAASEAIGDFVVITSVNEVNSFDIPAMIDEAQDYNAVVLGQRKAMVMAEPFIAILGRASGFQASTRDMQTITIPRTALNRLLNDANPVLALRFPPRDNSLTVLRRAPDVKGAVTVHESTWVARTTSRSDLLLRMVTEAGPSLLSAVALFSAFMFVSAVLFAIYVVVIYLTKTDIAEGWTTLSLSISGMLAFLGAALFAICVTLRKAMEIIRGRTVDYLVAERSSVDLFESVSNALNVDTDGTEKLEDRQEAPAPTALVHKRSAGGAP</sequence>
<proteinExistence type="predicted"/>
<feature type="transmembrane region" description="Helical" evidence="2">
    <location>
        <begin position="225"/>
        <end position="252"/>
    </location>
</feature>
<organism evidence="3 4">
    <name type="scientific">Ruegeria conchae</name>
    <dbReference type="NCBI Taxonomy" id="981384"/>
    <lineage>
        <taxon>Bacteria</taxon>
        <taxon>Pseudomonadati</taxon>
        <taxon>Pseudomonadota</taxon>
        <taxon>Alphaproteobacteria</taxon>
        <taxon>Rhodobacterales</taxon>
        <taxon>Roseobacteraceae</taxon>
        <taxon>Ruegeria</taxon>
    </lineage>
</organism>
<dbReference type="EMBL" id="RCCT01000003">
    <property type="protein sequence ID" value="RLK07369.1"/>
    <property type="molecule type" value="Genomic_DNA"/>
</dbReference>
<keyword evidence="2" id="KW-0472">Membrane</keyword>
<keyword evidence="2" id="KW-1133">Transmembrane helix</keyword>
<keyword evidence="4" id="KW-1185">Reference proteome</keyword>
<feature type="compositionally biased region" description="Basic and acidic residues" evidence="1">
    <location>
        <begin position="324"/>
        <end position="333"/>
    </location>
</feature>
<gene>
    <name evidence="3" type="ORF">CLV75_2490</name>
</gene>
<feature type="region of interest" description="Disordered" evidence="1">
    <location>
        <begin position="322"/>
        <end position="350"/>
    </location>
</feature>